<dbReference type="InterPro" id="IPR019803">
    <property type="entry name" value="Glypican_CS"/>
</dbReference>
<protein>
    <recommendedName>
        <fullName evidence="4">Glypican-1</fullName>
    </recommendedName>
</protein>
<evidence type="ECO:0000313" key="19">
    <source>
        <dbReference type="Proteomes" id="UP000264800"/>
    </source>
</evidence>
<dbReference type="PANTHER" id="PTHR10822:SF8">
    <property type="entry name" value="GLYPICAN-1"/>
    <property type="match status" value="1"/>
</dbReference>
<evidence type="ECO:0000256" key="4">
    <source>
        <dbReference type="ARBA" id="ARBA00014714"/>
    </source>
</evidence>
<dbReference type="GO" id="GO:0045202">
    <property type="term" value="C:synapse"/>
    <property type="evidence" value="ECO:0007669"/>
    <property type="project" value="TreeGrafter"/>
</dbReference>
<evidence type="ECO:0000256" key="3">
    <source>
        <dbReference type="ARBA" id="ARBA00010260"/>
    </source>
</evidence>
<dbReference type="PANTHER" id="PTHR10822">
    <property type="entry name" value="GLYPICAN"/>
    <property type="match status" value="1"/>
</dbReference>
<sequence>MDSFIIAALALCSLTAPACGDKGSSKARSCSNFRTFYKGKHFPLDGVPQSEISGEHLRICSQGYTCCTSVIEDNLASLSSRELEAVCKNTSRSLQVSLAGQRKAFDGYALELLNYSMSSLHETFISTWGSVYFESSQVFSDLYQDLTDYYKGSATNVNLEEVLNEFWTKLMEKLFYMANKQNSIGEDYLDCVSKQIETLRPFGDTPHKMTTQVTHTFVAARSFLQGLLISEDVVRKVSQVHLSKDCMRSIMKMTYCPHCHGMVFAQPCANYCSNVIKGCLANQADLNPEWTRLADSMIELAKSCLEDMDSVILSLPNRISEAMFTMMENIGSINNKVFLACGNLKKEGASRSGVVEILKNGRVTVEDRLGDSPNKMTKLLSNVTTRLKDMRSHWISLPRIFCSDREAQGAGAEDKCWNGISRARYLPEVIGDGLASQINNPEVDIDITKPDMLIRRQIMQLKIMTHHLKNALNGFDVDFQDTSDDVSGSGSGACVDEMCSRGPRLVIPISDRPTLYDYPPENEKVKGSSQQNLPCVIIHLLSLLILLLQR</sequence>
<dbReference type="GO" id="GO:1905475">
    <property type="term" value="P:regulation of protein localization to membrane"/>
    <property type="evidence" value="ECO:0007669"/>
    <property type="project" value="TreeGrafter"/>
</dbReference>
<evidence type="ECO:0000256" key="13">
    <source>
        <dbReference type="ARBA" id="ARBA00023207"/>
    </source>
</evidence>
<evidence type="ECO:0000256" key="5">
    <source>
        <dbReference type="ARBA" id="ARBA00022475"/>
    </source>
</evidence>
<keyword evidence="5" id="KW-1003">Cell membrane</keyword>
<dbReference type="OrthoDB" id="10010764at2759"/>
<dbReference type="OMA" id="CMRAIMR"/>
<evidence type="ECO:0000256" key="15">
    <source>
        <dbReference type="RuleBase" id="RU003518"/>
    </source>
</evidence>
<organism evidence="18 19">
    <name type="scientific">Kryptolebias marmoratus</name>
    <name type="common">Mangrove killifish</name>
    <name type="synonym">Rivulus marmoratus</name>
    <dbReference type="NCBI Taxonomy" id="37003"/>
    <lineage>
        <taxon>Eukaryota</taxon>
        <taxon>Metazoa</taxon>
        <taxon>Chordata</taxon>
        <taxon>Craniata</taxon>
        <taxon>Vertebrata</taxon>
        <taxon>Euteleostomi</taxon>
        <taxon>Actinopterygii</taxon>
        <taxon>Neopterygii</taxon>
        <taxon>Teleostei</taxon>
        <taxon>Neoteleostei</taxon>
        <taxon>Acanthomorphata</taxon>
        <taxon>Ovalentaria</taxon>
        <taxon>Atherinomorphae</taxon>
        <taxon>Cyprinodontiformes</taxon>
        <taxon>Rivulidae</taxon>
        <taxon>Kryptolebias</taxon>
    </lineage>
</organism>
<evidence type="ECO:0000256" key="9">
    <source>
        <dbReference type="ARBA" id="ARBA00022974"/>
    </source>
</evidence>
<name>A0A3Q3BFL1_KRYMA</name>
<dbReference type="Pfam" id="PF01153">
    <property type="entry name" value="Glypican"/>
    <property type="match status" value="1"/>
</dbReference>
<comment type="similarity">
    <text evidence="3 15">Belongs to the glypican family.</text>
</comment>
<dbReference type="InterPro" id="IPR001863">
    <property type="entry name" value="Glypican"/>
</dbReference>
<feature type="signal peptide" evidence="17">
    <location>
        <begin position="1"/>
        <end position="20"/>
    </location>
</feature>
<dbReference type="RefSeq" id="XP_017288033.1">
    <property type="nucleotide sequence ID" value="XM_017432544.3"/>
</dbReference>
<evidence type="ECO:0000256" key="14">
    <source>
        <dbReference type="ARBA" id="ARBA00023288"/>
    </source>
</evidence>
<dbReference type="GeneTree" id="ENSGT01050000244897"/>
<dbReference type="GO" id="GO:0017134">
    <property type="term" value="F:fibroblast growth factor binding"/>
    <property type="evidence" value="ECO:0007669"/>
    <property type="project" value="TreeGrafter"/>
</dbReference>
<evidence type="ECO:0000313" key="18">
    <source>
        <dbReference type="Ensembl" id="ENSKMAP00000028171.1"/>
    </source>
</evidence>
<evidence type="ECO:0000256" key="8">
    <source>
        <dbReference type="ARBA" id="ARBA00022729"/>
    </source>
</evidence>
<accession>A0A3Q3BFL1</accession>
<comment type="subcellular location">
    <subcellularLocation>
        <location evidence="2 16">Cell membrane</location>
        <topology evidence="2 16">Lipid-anchor</topology>
        <topology evidence="2 16">GPI-anchor</topology>
    </subcellularLocation>
    <subcellularLocation>
        <location evidence="1">Secreted</location>
        <location evidence="1">Extracellular space</location>
    </subcellularLocation>
</comment>
<evidence type="ECO:0000256" key="10">
    <source>
        <dbReference type="ARBA" id="ARBA00023136"/>
    </source>
</evidence>
<evidence type="ECO:0000256" key="12">
    <source>
        <dbReference type="ARBA" id="ARBA00023180"/>
    </source>
</evidence>
<keyword evidence="6" id="KW-0964">Secreted</keyword>
<reference evidence="18" key="2">
    <citation type="submission" date="2025-09" db="UniProtKB">
        <authorList>
            <consortium name="Ensembl"/>
        </authorList>
    </citation>
    <scope>IDENTIFICATION</scope>
</reference>
<evidence type="ECO:0000256" key="2">
    <source>
        <dbReference type="ARBA" id="ARBA00004609"/>
    </source>
</evidence>
<dbReference type="GO" id="GO:0005576">
    <property type="term" value="C:extracellular region"/>
    <property type="evidence" value="ECO:0007669"/>
    <property type="project" value="UniProtKB-SubCell"/>
</dbReference>
<evidence type="ECO:0000256" key="7">
    <source>
        <dbReference type="ARBA" id="ARBA00022622"/>
    </source>
</evidence>
<keyword evidence="11" id="KW-1015">Disulfide bond</keyword>
<dbReference type="PROSITE" id="PS01207">
    <property type="entry name" value="GLYPICAN"/>
    <property type="match status" value="1"/>
</dbReference>
<evidence type="ECO:0000256" key="16">
    <source>
        <dbReference type="RuleBase" id="RU003519"/>
    </source>
</evidence>
<dbReference type="GeneID" id="108245537"/>
<dbReference type="GO" id="GO:0009986">
    <property type="term" value="C:cell surface"/>
    <property type="evidence" value="ECO:0007669"/>
    <property type="project" value="TreeGrafter"/>
</dbReference>
<reference evidence="18" key="1">
    <citation type="submission" date="2025-08" db="UniProtKB">
        <authorList>
            <consortium name="Ensembl"/>
        </authorList>
    </citation>
    <scope>IDENTIFICATION</scope>
</reference>
<dbReference type="GO" id="GO:0016477">
    <property type="term" value="P:cell migration"/>
    <property type="evidence" value="ECO:0007669"/>
    <property type="project" value="TreeGrafter"/>
</dbReference>
<keyword evidence="9 16" id="KW-0654">Proteoglycan</keyword>
<keyword evidence="14 16" id="KW-0449">Lipoprotein</keyword>
<evidence type="ECO:0000256" key="17">
    <source>
        <dbReference type="SAM" id="SignalP"/>
    </source>
</evidence>
<keyword evidence="7 16" id="KW-0336">GPI-anchor</keyword>
<keyword evidence="12" id="KW-0325">Glycoprotein</keyword>
<keyword evidence="19" id="KW-1185">Reference proteome</keyword>
<comment type="function">
    <text evidence="16">Cell surface proteoglycan.</text>
</comment>
<dbReference type="CTD" id="393995"/>
<feature type="chain" id="PRO_5018647024" description="Glypican-1" evidence="17">
    <location>
        <begin position="21"/>
        <end position="550"/>
    </location>
</feature>
<dbReference type="Ensembl" id="ENSKMAT00000028525.1">
    <property type="protein sequence ID" value="ENSKMAP00000028171.1"/>
    <property type="gene ID" value="ENSKMAG00000020897.1"/>
</dbReference>
<dbReference type="GO" id="GO:0040037">
    <property type="term" value="P:negative regulation of fibroblast growth factor receptor signaling pathway"/>
    <property type="evidence" value="ECO:0007669"/>
    <property type="project" value="TreeGrafter"/>
</dbReference>
<dbReference type="AlphaFoldDB" id="A0A3Q3BFL1"/>
<evidence type="ECO:0000256" key="11">
    <source>
        <dbReference type="ARBA" id="ARBA00023157"/>
    </source>
</evidence>
<evidence type="ECO:0000256" key="1">
    <source>
        <dbReference type="ARBA" id="ARBA00004239"/>
    </source>
</evidence>
<dbReference type="GO" id="GO:0098552">
    <property type="term" value="C:side of membrane"/>
    <property type="evidence" value="ECO:0007669"/>
    <property type="project" value="UniProtKB-KW"/>
</dbReference>
<keyword evidence="10 16" id="KW-0472">Membrane</keyword>
<dbReference type="GO" id="GO:0005886">
    <property type="term" value="C:plasma membrane"/>
    <property type="evidence" value="ECO:0007669"/>
    <property type="project" value="UniProtKB-SubCell"/>
</dbReference>
<keyword evidence="8 17" id="KW-0732">Signal</keyword>
<dbReference type="KEGG" id="kmr:108245537"/>
<proteinExistence type="inferred from homology"/>
<dbReference type="STRING" id="37003.ENSKMAP00000028171"/>
<evidence type="ECO:0000256" key="6">
    <source>
        <dbReference type="ARBA" id="ARBA00022525"/>
    </source>
</evidence>
<dbReference type="Proteomes" id="UP000264800">
    <property type="component" value="Unplaced"/>
</dbReference>
<keyword evidence="13 16" id="KW-0357">Heparan sulfate</keyword>